<dbReference type="InterPro" id="IPR051788">
    <property type="entry name" value="MFS_Transporter"/>
</dbReference>
<name>A0AAW8EUG4_9MICO</name>
<dbReference type="PANTHER" id="PTHR23514">
    <property type="entry name" value="BYPASS OF STOP CODON PROTEIN 6"/>
    <property type="match status" value="1"/>
</dbReference>
<protein>
    <submittedName>
        <fullName evidence="8">MFS family permease</fullName>
    </submittedName>
</protein>
<feature type="transmembrane region" description="Helical" evidence="7">
    <location>
        <begin position="356"/>
        <end position="378"/>
    </location>
</feature>
<gene>
    <name evidence="8" type="ORF">QFZ53_000067</name>
</gene>
<evidence type="ECO:0000256" key="1">
    <source>
        <dbReference type="ARBA" id="ARBA00004127"/>
    </source>
</evidence>
<keyword evidence="6 7" id="KW-0472">Membrane</keyword>
<proteinExistence type="inferred from homology"/>
<evidence type="ECO:0000256" key="5">
    <source>
        <dbReference type="ARBA" id="ARBA00022989"/>
    </source>
</evidence>
<evidence type="ECO:0000256" key="4">
    <source>
        <dbReference type="ARBA" id="ARBA00022692"/>
    </source>
</evidence>
<keyword evidence="9" id="KW-1185">Reference proteome</keyword>
<sequence length="387" mass="37495">MSSSRRHALTGLFAAFASLGVTASFVPAVLPAAERSIGADLSPAVPALFAGLLVGVLLSGPLMLRRPARTTLIVGSALQAAALVAGACADTTLLFIVAATTAGMGFGLVEAAGSVAAKGAVVGSATGVLSALTGTVAVSAAVTPLAVAAGAGAMPALSALAAVPLATIVILATGRAARRDAAPPARRDLGSLAMLAPFAVALPLYVGVETVLSGWSAVIPERTLSLSPSAAALGTTAFWTLMALGRFGAAGLRRRGVPPVAILAVGTAAAAVLIASAGLLLEAAPIGALVALAAAVALLAPSYGLIVGLALDRLDAARSAAVTGALVACGALGGTFVPALVLLIGRDPASSTTLLVSAGLCAAVPLLAVLAVRGSLGVSAERTPRRR</sequence>
<evidence type="ECO:0000256" key="2">
    <source>
        <dbReference type="ARBA" id="ARBA00008335"/>
    </source>
</evidence>
<feature type="transmembrane region" description="Helical" evidence="7">
    <location>
        <begin position="47"/>
        <end position="64"/>
    </location>
</feature>
<dbReference type="Gene3D" id="1.20.1250.20">
    <property type="entry name" value="MFS general substrate transporter like domains"/>
    <property type="match status" value="1"/>
</dbReference>
<accession>A0AAW8EUG4</accession>
<feature type="transmembrane region" description="Helical" evidence="7">
    <location>
        <begin position="228"/>
        <end position="248"/>
    </location>
</feature>
<dbReference type="PANTHER" id="PTHR23514:SF3">
    <property type="entry name" value="BYPASS OF STOP CODON PROTEIN 6"/>
    <property type="match status" value="1"/>
</dbReference>
<comment type="subcellular location">
    <subcellularLocation>
        <location evidence="1">Endomembrane system</location>
        <topology evidence="1">Multi-pass membrane protein</topology>
    </subcellularLocation>
</comment>
<dbReference type="AlphaFoldDB" id="A0AAW8EUG4"/>
<dbReference type="PROSITE" id="PS51318">
    <property type="entry name" value="TAT"/>
    <property type="match status" value="1"/>
</dbReference>
<evidence type="ECO:0000256" key="6">
    <source>
        <dbReference type="ARBA" id="ARBA00023136"/>
    </source>
</evidence>
<keyword evidence="5 7" id="KW-1133">Transmembrane helix</keyword>
<dbReference type="Proteomes" id="UP001244427">
    <property type="component" value="Unassembled WGS sequence"/>
</dbReference>
<feature type="transmembrane region" description="Helical" evidence="7">
    <location>
        <begin position="189"/>
        <end position="208"/>
    </location>
</feature>
<feature type="transmembrane region" description="Helical" evidence="7">
    <location>
        <begin position="157"/>
        <end position="177"/>
    </location>
</feature>
<dbReference type="SUPFAM" id="SSF103473">
    <property type="entry name" value="MFS general substrate transporter"/>
    <property type="match status" value="1"/>
</dbReference>
<feature type="transmembrane region" description="Helical" evidence="7">
    <location>
        <begin position="128"/>
        <end position="151"/>
    </location>
</feature>
<organism evidence="8 9">
    <name type="scientific">Microbacterium natoriense</name>
    <dbReference type="NCBI Taxonomy" id="284570"/>
    <lineage>
        <taxon>Bacteria</taxon>
        <taxon>Bacillati</taxon>
        <taxon>Actinomycetota</taxon>
        <taxon>Actinomycetes</taxon>
        <taxon>Micrococcales</taxon>
        <taxon>Microbacteriaceae</taxon>
        <taxon>Microbacterium</taxon>
    </lineage>
</organism>
<comment type="similarity">
    <text evidence="2">Belongs to the major facilitator superfamily.</text>
</comment>
<evidence type="ECO:0000313" key="8">
    <source>
        <dbReference type="EMBL" id="MDQ0645871.1"/>
    </source>
</evidence>
<dbReference type="EMBL" id="JAUSXV010000001">
    <property type="protein sequence ID" value="MDQ0645871.1"/>
    <property type="molecule type" value="Genomic_DNA"/>
</dbReference>
<feature type="transmembrane region" description="Helical" evidence="7">
    <location>
        <begin position="260"/>
        <end position="280"/>
    </location>
</feature>
<dbReference type="RefSeq" id="WP_307292348.1">
    <property type="nucleotide sequence ID" value="NZ_JAUSXV010000001.1"/>
</dbReference>
<evidence type="ECO:0000313" key="9">
    <source>
        <dbReference type="Proteomes" id="UP001244427"/>
    </source>
</evidence>
<keyword evidence="3" id="KW-0813">Transport</keyword>
<dbReference type="InterPro" id="IPR006311">
    <property type="entry name" value="TAT_signal"/>
</dbReference>
<feature type="transmembrane region" description="Helical" evidence="7">
    <location>
        <begin position="286"/>
        <end position="311"/>
    </location>
</feature>
<evidence type="ECO:0000256" key="7">
    <source>
        <dbReference type="SAM" id="Phobius"/>
    </source>
</evidence>
<reference evidence="8 9" key="1">
    <citation type="submission" date="2023-07" db="EMBL/GenBank/DDBJ databases">
        <title>Comparative genomics of wheat-associated soil bacteria to identify genetic determinants of phenazine resistance.</title>
        <authorList>
            <person name="Mouncey N."/>
        </authorList>
    </citation>
    <scope>NUCLEOTIDE SEQUENCE [LARGE SCALE GENOMIC DNA]</scope>
    <source>
        <strain evidence="8 9">W4I9-1</strain>
    </source>
</reference>
<feature type="transmembrane region" description="Helical" evidence="7">
    <location>
        <begin position="93"/>
        <end position="116"/>
    </location>
</feature>
<evidence type="ECO:0000256" key="3">
    <source>
        <dbReference type="ARBA" id="ARBA00022448"/>
    </source>
</evidence>
<feature type="transmembrane region" description="Helical" evidence="7">
    <location>
        <begin position="323"/>
        <end position="344"/>
    </location>
</feature>
<dbReference type="GO" id="GO:0012505">
    <property type="term" value="C:endomembrane system"/>
    <property type="evidence" value="ECO:0007669"/>
    <property type="project" value="UniProtKB-SubCell"/>
</dbReference>
<feature type="transmembrane region" description="Helical" evidence="7">
    <location>
        <begin position="71"/>
        <end position="87"/>
    </location>
</feature>
<keyword evidence="4 7" id="KW-0812">Transmembrane</keyword>
<dbReference type="GO" id="GO:0016020">
    <property type="term" value="C:membrane"/>
    <property type="evidence" value="ECO:0007669"/>
    <property type="project" value="TreeGrafter"/>
</dbReference>
<dbReference type="InterPro" id="IPR036259">
    <property type="entry name" value="MFS_trans_sf"/>
</dbReference>
<comment type="caution">
    <text evidence="8">The sequence shown here is derived from an EMBL/GenBank/DDBJ whole genome shotgun (WGS) entry which is preliminary data.</text>
</comment>